<reference evidence="2 3" key="1">
    <citation type="journal article" date="2018" name="MBio">
        <title>Comparative Genomics Reveals the Core Gene Toolbox for the Fungus-Insect Symbiosis.</title>
        <authorList>
            <person name="Wang Y."/>
            <person name="Stata M."/>
            <person name="Wang W."/>
            <person name="Stajich J.E."/>
            <person name="White M.M."/>
            <person name="Moncalvo J.M."/>
        </authorList>
    </citation>
    <scope>NUCLEOTIDE SEQUENCE [LARGE SCALE GENOMIC DNA]</scope>
    <source>
        <strain evidence="2 3">SWE-8-4</strain>
    </source>
</reference>
<accession>A0A2T9YBS3</accession>
<dbReference type="AlphaFoldDB" id="A0A2T9YBS3"/>
<sequence length="833" mass="94548">MEHTGQHGAMQTLRANILAQYINIYMAQVATKPPLLPASISMRLVGKLLGEELKLSSTIIRKDPTVLCDKTTLAKQKCNNQHKRVRAPMVEVESYPRLIETITLLETNFFGSPIPEEKKKIIYECSKFLRIKYTLPSLNEAATPAFEKTMIQDYEDLEFAHLIRDLLFDVASGITQSRASILHKSTGLLSRASQLKVASKEQKKQEKSLLSAQVDCVCTTSSTAHTFQNATPNSFKNNQNKEEKQELSVEPQMSSPVGERLATNLNPEKPKASARKKFISFRGISAKQLIPEKLNVFYEEKIGVIGYGPPLTLYPHRYKRKMNKKANNAITKESTLYNTKENRRPTSSSRSPETRRLCRGEKFQNGIPDIHIPRGRFYAHSDTPEVQEIYLFSMGREDFQFCVLPFELSLSPHTFTKVLRPSIGIFGRPFNNRQVQKKMYEEYREIILQTKPTGVQDQDGEVQYDTISIDYSSGDNNNLTNYEFKSPIRQGTSNLSCSSPWLPNAEKTFGIKKKNFKDTEIIDCHAIQNLEFWKQSLCKLNGLLFLPVTPEMGILTDFSNTACVMFRVSNGIRVKKRERKKKHDSAWGIVFRCWSHSGLWPLSIVSAYINIKKLLTVHYALHLHSVFGCSVLVYSDNTTTLAYVQKFEGITSPKLLEVPESCGLITGSSNGIISINRDIQETEQNIWPIQRGSLVPGQSISRNQRTEPLLVAMEQPLIFSPVESNTTDPTEDSTGKDNYDNNYANVEVCDLVSNSGKNKNSRAHTNTGVIDYARSKKWQISSTHEQILVAVGMENQRRTFQQKGLTYLALDLITANTRFVKKRLDTMLHRRNL</sequence>
<keyword evidence="3" id="KW-1185">Reference proteome</keyword>
<organism evidence="2 3">
    <name type="scientific">Smittium simulii</name>
    <dbReference type="NCBI Taxonomy" id="133385"/>
    <lineage>
        <taxon>Eukaryota</taxon>
        <taxon>Fungi</taxon>
        <taxon>Fungi incertae sedis</taxon>
        <taxon>Zoopagomycota</taxon>
        <taxon>Kickxellomycotina</taxon>
        <taxon>Harpellomycetes</taxon>
        <taxon>Harpellales</taxon>
        <taxon>Legeriomycetaceae</taxon>
        <taxon>Smittium</taxon>
    </lineage>
</organism>
<proteinExistence type="predicted"/>
<evidence type="ECO:0000313" key="2">
    <source>
        <dbReference type="EMBL" id="PVU89788.1"/>
    </source>
</evidence>
<feature type="compositionally biased region" description="Polar residues" evidence="1">
    <location>
        <begin position="229"/>
        <end position="238"/>
    </location>
</feature>
<name>A0A2T9YBS3_9FUNG</name>
<gene>
    <name evidence="2" type="ORF">BB561_005160</name>
</gene>
<evidence type="ECO:0000256" key="1">
    <source>
        <dbReference type="SAM" id="MobiDB-lite"/>
    </source>
</evidence>
<comment type="caution">
    <text evidence="2">The sequence shown here is derived from an EMBL/GenBank/DDBJ whole genome shotgun (WGS) entry which is preliminary data.</text>
</comment>
<feature type="region of interest" description="Disordered" evidence="1">
    <location>
        <begin position="229"/>
        <end position="264"/>
    </location>
</feature>
<feature type="compositionally biased region" description="Polar residues" evidence="1">
    <location>
        <begin position="326"/>
        <end position="339"/>
    </location>
</feature>
<feature type="region of interest" description="Disordered" evidence="1">
    <location>
        <begin position="326"/>
        <end position="357"/>
    </location>
</feature>
<dbReference type="OrthoDB" id="2286148at2759"/>
<dbReference type="Proteomes" id="UP000245383">
    <property type="component" value="Unassembled WGS sequence"/>
</dbReference>
<dbReference type="EMBL" id="MBFR01000297">
    <property type="protein sequence ID" value="PVU89788.1"/>
    <property type="molecule type" value="Genomic_DNA"/>
</dbReference>
<evidence type="ECO:0000313" key="3">
    <source>
        <dbReference type="Proteomes" id="UP000245383"/>
    </source>
</evidence>
<protein>
    <submittedName>
        <fullName evidence="2">Uncharacterized protein</fullName>
    </submittedName>
</protein>